<sequence>MRITAVTCVKNEGPFLLEWIAFNRLIGVTDHLFYSNDCTDGTDTMLDALAKRGGVVHLPNPAEGRNYQMEALKDARRQKVVKDADWVWIADVDEFLNIRVGDGTIPALIAACGNPKAISATFQFFANDGIKDYEDRPVIEQFTRSHNPDMWTDQAAQEVKTLIRKDFPVQYYGAHRPFFKDGLPADKLPAWTDCAGREVPNKFLHAANKRRIRKFPAKGVRAFATLNHYALRSLDSYLVKNDRGDVNRENRNFDDTYWRERNDGAYEDTSIQSYLPRLKEELTKLKSDPEIARLHDQAVEAHRATRDRLMQQDDYRALYDHLQTLPQESPQELALIEMLDGVDG</sequence>
<organism evidence="1 2">
    <name type="scientific">Actibacterium pelagium</name>
    <dbReference type="NCBI Taxonomy" id="2029103"/>
    <lineage>
        <taxon>Bacteria</taxon>
        <taxon>Pseudomonadati</taxon>
        <taxon>Pseudomonadota</taxon>
        <taxon>Alphaproteobacteria</taxon>
        <taxon>Rhodobacterales</taxon>
        <taxon>Roseobacteraceae</taxon>
        <taxon>Actibacterium</taxon>
    </lineage>
</organism>
<dbReference type="SUPFAM" id="SSF53448">
    <property type="entry name" value="Nucleotide-diphospho-sugar transferases"/>
    <property type="match status" value="1"/>
</dbReference>
<dbReference type="RefSeq" id="WP_095595957.1">
    <property type="nucleotide sequence ID" value="NZ_BMKN01000001.1"/>
</dbReference>
<dbReference type="Pfam" id="PF13704">
    <property type="entry name" value="Glyco_tranf_2_4"/>
    <property type="match status" value="1"/>
</dbReference>
<keyword evidence="2" id="KW-1185">Reference proteome</keyword>
<gene>
    <name evidence="1" type="ORF">GCM10011517_12150</name>
</gene>
<comment type="caution">
    <text evidence="1">The sequence shown here is derived from an EMBL/GenBank/DDBJ whole genome shotgun (WGS) entry which is preliminary data.</text>
</comment>
<dbReference type="EMBL" id="BMKN01000001">
    <property type="protein sequence ID" value="GGE46044.1"/>
    <property type="molecule type" value="Genomic_DNA"/>
</dbReference>
<proteinExistence type="predicted"/>
<dbReference type="Proteomes" id="UP000606730">
    <property type="component" value="Unassembled WGS sequence"/>
</dbReference>
<reference evidence="1" key="1">
    <citation type="journal article" date="2014" name="Int. J. Syst. Evol. Microbiol.">
        <title>Complete genome sequence of Corynebacterium casei LMG S-19264T (=DSM 44701T), isolated from a smear-ripened cheese.</title>
        <authorList>
            <consortium name="US DOE Joint Genome Institute (JGI-PGF)"/>
            <person name="Walter F."/>
            <person name="Albersmeier A."/>
            <person name="Kalinowski J."/>
            <person name="Ruckert C."/>
        </authorList>
    </citation>
    <scope>NUCLEOTIDE SEQUENCE</scope>
    <source>
        <strain evidence="1">CGMCC 1.16012</strain>
    </source>
</reference>
<dbReference type="InterPro" id="IPR029044">
    <property type="entry name" value="Nucleotide-diphossugar_trans"/>
</dbReference>
<dbReference type="AlphaFoldDB" id="A0A917AF00"/>
<protein>
    <recommendedName>
        <fullName evidence="3">Glycosyl transferase family 2</fullName>
    </recommendedName>
</protein>
<name>A0A917AF00_9RHOB</name>
<evidence type="ECO:0008006" key="3">
    <source>
        <dbReference type="Google" id="ProtNLM"/>
    </source>
</evidence>
<reference evidence="1" key="2">
    <citation type="submission" date="2020-09" db="EMBL/GenBank/DDBJ databases">
        <authorList>
            <person name="Sun Q."/>
            <person name="Zhou Y."/>
        </authorList>
    </citation>
    <scope>NUCLEOTIDE SEQUENCE</scope>
    <source>
        <strain evidence="1">CGMCC 1.16012</strain>
    </source>
</reference>
<evidence type="ECO:0000313" key="2">
    <source>
        <dbReference type="Proteomes" id="UP000606730"/>
    </source>
</evidence>
<accession>A0A917AF00</accession>
<evidence type="ECO:0000313" key="1">
    <source>
        <dbReference type="EMBL" id="GGE46044.1"/>
    </source>
</evidence>
<dbReference type="OrthoDB" id="4964299at2"/>